<sequence>MDNTFDISDQEILADATAFLAEATESQKKKLCRFLREHPRRVTLDSIFPDKEVPLRLELIGELRRRLQEDLGTSEEPFHFSNIQIAALSLMSVETLQHLGQDASFMMADSTLYYHLPFLVHGTFPEFRNIYASIMTKFASKSIYRNNQGHEKCFLRDRRLCVLTKATDAIPCYIAPVGLTTSQMNMDTFTDSIILSKLMGDVGVQISRIMTTDSLGAFNQSWNMLYLHPTLCTWWSECLFGLKYLDMVTNDDGSTVIQIEFNWMPKNEVKPYHRVEPPYGGAIDAMLQTTVTDEQRDSFFYLSSGVSFKATVDNREEALKMKAALEFQWLAVRFAAMSGFTRFWKWGLELDPYEDEDDEDDGDLDMYEIEDSE</sequence>
<organism evidence="2 3">
    <name type="scientific">Trichoderma harzianum</name>
    <name type="common">Hypocrea lixii</name>
    <dbReference type="NCBI Taxonomy" id="5544"/>
    <lineage>
        <taxon>Eukaryota</taxon>
        <taxon>Fungi</taxon>
        <taxon>Dikarya</taxon>
        <taxon>Ascomycota</taxon>
        <taxon>Pezizomycotina</taxon>
        <taxon>Sordariomycetes</taxon>
        <taxon>Hypocreomycetidae</taxon>
        <taxon>Hypocreales</taxon>
        <taxon>Hypocreaceae</taxon>
        <taxon>Trichoderma</taxon>
    </lineage>
</organism>
<dbReference type="AlphaFoldDB" id="A0A2K0UE69"/>
<feature type="region of interest" description="Disordered" evidence="1">
    <location>
        <begin position="354"/>
        <end position="373"/>
    </location>
</feature>
<accession>A0A2K0UE69</accession>
<evidence type="ECO:0000313" key="2">
    <source>
        <dbReference type="EMBL" id="PNP56046.1"/>
    </source>
</evidence>
<protein>
    <recommendedName>
        <fullName evidence="4">HNH nuclease domain-containing protein</fullName>
    </recommendedName>
</protein>
<dbReference type="Proteomes" id="UP000236290">
    <property type="component" value="Unassembled WGS sequence"/>
</dbReference>
<dbReference type="OrthoDB" id="5416097at2759"/>
<gene>
    <name evidence="2" type="ORF">THARTR1_03571</name>
</gene>
<name>A0A2K0UE69_TRIHA</name>
<evidence type="ECO:0000313" key="3">
    <source>
        <dbReference type="Proteomes" id="UP000236290"/>
    </source>
</evidence>
<reference evidence="2 3" key="1">
    <citation type="submission" date="2017-02" db="EMBL/GenBank/DDBJ databases">
        <title>Genomes of Trichoderma spp. with biocontrol activity.</title>
        <authorList>
            <person name="Gardiner D."/>
            <person name="Kazan K."/>
            <person name="Vos C."/>
            <person name="Harvey P."/>
        </authorList>
    </citation>
    <scope>NUCLEOTIDE SEQUENCE [LARGE SCALE GENOMIC DNA]</scope>
    <source>
        <strain evidence="2 3">Tr1</strain>
    </source>
</reference>
<evidence type="ECO:0000256" key="1">
    <source>
        <dbReference type="SAM" id="MobiDB-lite"/>
    </source>
</evidence>
<dbReference type="EMBL" id="MTYI01000048">
    <property type="protein sequence ID" value="PNP56046.1"/>
    <property type="molecule type" value="Genomic_DNA"/>
</dbReference>
<proteinExistence type="predicted"/>
<comment type="caution">
    <text evidence="2">The sequence shown here is derived from an EMBL/GenBank/DDBJ whole genome shotgun (WGS) entry which is preliminary data.</text>
</comment>
<evidence type="ECO:0008006" key="4">
    <source>
        <dbReference type="Google" id="ProtNLM"/>
    </source>
</evidence>